<dbReference type="PROSITE" id="PS51199">
    <property type="entry name" value="SF4_HELICASE"/>
    <property type="match status" value="1"/>
</dbReference>
<name>U2KYX7_9FIRM</name>
<dbReference type="InterPro" id="IPR027417">
    <property type="entry name" value="P-loop_NTPase"/>
</dbReference>
<dbReference type="PATRIC" id="fig|411473.3.peg.303"/>
<evidence type="ECO:0000313" key="2">
    <source>
        <dbReference type="EMBL" id="ERJ97320.1"/>
    </source>
</evidence>
<dbReference type="PANTHER" id="PTHR30153">
    <property type="entry name" value="REPLICATIVE DNA HELICASE DNAB"/>
    <property type="match status" value="1"/>
</dbReference>
<dbReference type="OrthoDB" id="2078427at2"/>
<dbReference type="RefSeq" id="WP_021681997.1">
    <property type="nucleotide sequence ID" value="NZ_KI260389.1"/>
</dbReference>
<evidence type="ECO:0000313" key="3">
    <source>
        <dbReference type="Proteomes" id="UP000016662"/>
    </source>
</evidence>
<accession>U2KYX7</accession>
<dbReference type="SUPFAM" id="SSF52540">
    <property type="entry name" value="P-loop containing nucleoside triphosphate hydrolases"/>
    <property type="match status" value="1"/>
</dbReference>
<evidence type="ECO:0000259" key="1">
    <source>
        <dbReference type="PROSITE" id="PS51199"/>
    </source>
</evidence>
<protein>
    <recommendedName>
        <fullName evidence="1">SF4 helicase domain-containing protein</fullName>
    </recommendedName>
</protein>
<dbReference type="GO" id="GO:0005524">
    <property type="term" value="F:ATP binding"/>
    <property type="evidence" value="ECO:0007669"/>
    <property type="project" value="InterPro"/>
</dbReference>
<dbReference type="HOGENOM" id="CLU_615083_0_0_9"/>
<dbReference type="GO" id="GO:0003678">
    <property type="term" value="F:DNA helicase activity"/>
    <property type="evidence" value="ECO:0007669"/>
    <property type="project" value="InterPro"/>
</dbReference>
<dbReference type="Proteomes" id="UP000016662">
    <property type="component" value="Unassembled WGS sequence"/>
</dbReference>
<dbReference type="Gene3D" id="3.40.50.300">
    <property type="entry name" value="P-loop containing nucleotide triphosphate hydrolases"/>
    <property type="match status" value="1"/>
</dbReference>
<comment type="caution">
    <text evidence="2">The sequence shown here is derived from an EMBL/GenBank/DDBJ whole genome shotgun (WGS) entry which is preliminary data.</text>
</comment>
<dbReference type="PANTHER" id="PTHR30153:SF2">
    <property type="entry name" value="REPLICATIVE DNA HELICASE"/>
    <property type="match status" value="1"/>
</dbReference>
<dbReference type="eggNOG" id="COG0305">
    <property type="taxonomic scope" value="Bacteria"/>
</dbReference>
<dbReference type="InterPro" id="IPR007694">
    <property type="entry name" value="DNA_helicase_DnaB-like_C"/>
</dbReference>
<sequence>MNGSIELQMISKILTCDSQSDVEKLCEFDESYYSIFRPHIQFIMRHRDKYGEVPDVFTFQSEFEDVALVRVDEPIEYLIHEINKNKQRIMLVETFNKLKDLGSADVTEAWEYLSNQCERVAMLDSSQPMDLVKDSEQRSDQVLEYSQQERIPTGFDEIDKCMYGGLSTVEELVILVARTNTGKSWVGTRMMESAQGHGFPVLYYSPEMQASFLGTRFDTWRGKFQNNLLFQGQYTEQYHAYLKDLASQTTSAYVLEDKDAPDEVVNVPFLKKLVKKHKIKLLVIDGLSYMSDTEKSDKDYTKYKNLCADLFRLSKQCGCAVVVMMQANRESRNNKDDKGEVFPNIYNIEGSDHPARIATQVFAMRQIFDKHVLDIRLEKARNANNQKPEFSYAWDINTGNMKYLPSADTMPATIAPKVDLSGTVSVNQPDMSIVLEDSEDVEF</sequence>
<dbReference type="STRING" id="411473.RUMCAL_00392"/>
<dbReference type="EMBL" id="AWVF01000031">
    <property type="protein sequence ID" value="ERJ97320.1"/>
    <property type="molecule type" value="Genomic_DNA"/>
</dbReference>
<organism evidence="2 3">
    <name type="scientific">Ruminococcus callidus ATCC 27760</name>
    <dbReference type="NCBI Taxonomy" id="411473"/>
    <lineage>
        <taxon>Bacteria</taxon>
        <taxon>Bacillati</taxon>
        <taxon>Bacillota</taxon>
        <taxon>Clostridia</taxon>
        <taxon>Eubacteriales</taxon>
        <taxon>Oscillospiraceae</taxon>
        <taxon>Ruminococcus</taxon>
    </lineage>
</organism>
<dbReference type="AlphaFoldDB" id="U2KYX7"/>
<proteinExistence type="predicted"/>
<reference evidence="2 3" key="1">
    <citation type="submission" date="2013-07" db="EMBL/GenBank/DDBJ databases">
        <authorList>
            <person name="Weinstock G."/>
            <person name="Sodergren E."/>
            <person name="Wylie T."/>
            <person name="Fulton L."/>
            <person name="Fulton R."/>
            <person name="Fronick C."/>
            <person name="O'Laughlin M."/>
            <person name="Godfrey J."/>
            <person name="Miner T."/>
            <person name="Herter B."/>
            <person name="Appelbaum E."/>
            <person name="Cordes M."/>
            <person name="Lek S."/>
            <person name="Wollam A."/>
            <person name="Pepin K.H."/>
            <person name="Palsikar V.B."/>
            <person name="Mitreva M."/>
            <person name="Wilson R.K."/>
        </authorList>
    </citation>
    <scope>NUCLEOTIDE SEQUENCE [LARGE SCALE GENOMIC DNA]</scope>
    <source>
        <strain evidence="2 3">ATCC 27760</strain>
    </source>
</reference>
<dbReference type="GO" id="GO:0006260">
    <property type="term" value="P:DNA replication"/>
    <property type="evidence" value="ECO:0007669"/>
    <property type="project" value="InterPro"/>
</dbReference>
<dbReference type="GO" id="GO:0005829">
    <property type="term" value="C:cytosol"/>
    <property type="evidence" value="ECO:0007669"/>
    <property type="project" value="TreeGrafter"/>
</dbReference>
<gene>
    <name evidence="2" type="ORF">RUMCAL_00392</name>
</gene>
<dbReference type="Pfam" id="PF03796">
    <property type="entry name" value="DnaB_C"/>
    <property type="match status" value="1"/>
</dbReference>
<keyword evidence="3" id="KW-1185">Reference proteome</keyword>
<feature type="domain" description="SF4 helicase" evidence="1">
    <location>
        <begin position="144"/>
        <end position="352"/>
    </location>
</feature>